<dbReference type="PANTHER" id="PTHR24567">
    <property type="entry name" value="CRP FAMILY TRANSCRIPTIONAL REGULATORY PROTEIN"/>
    <property type="match status" value="1"/>
</dbReference>
<keyword evidence="3" id="KW-0804">Transcription</keyword>
<dbReference type="Pfam" id="PF13545">
    <property type="entry name" value="HTH_Crp_2"/>
    <property type="match status" value="1"/>
</dbReference>
<dbReference type="EMBL" id="FUZZ01000001">
    <property type="protein sequence ID" value="SKC97959.1"/>
    <property type="molecule type" value="Genomic_DNA"/>
</dbReference>
<evidence type="ECO:0000256" key="2">
    <source>
        <dbReference type="ARBA" id="ARBA00023125"/>
    </source>
</evidence>
<evidence type="ECO:0000259" key="4">
    <source>
        <dbReference type="PROSITE" id="PS50042"/>
    </source>
</evidence>
<dbReference type="CDD" id="cd00038">
    <property type="entry name" value="CAP_ED"/>
    <property type="match status" value="1"/>
</dbReference>
<dbReference type="InterPro" id="IPR036390">
    <property type="entry name" value="WH_DNA-bd_sf"/>
</dbReference>
<dbReference type="Gene3D" id="2.60.120.10">
    <property type="entry name" value="Jelly Rolls"/>
    <property type="match status" value="1"/>
</dbReference>
<evidence type="ECO:0000256" key="3">
    <source>
        <dbReference type="ARBA" id="ARBA00023163"/>
    </source>
</evidence>
<evidence type="ECO:0000313" key="6">
    <source>
        <dbReference type="EMBL" id="SKC97959.1"/>
    </source>
</evidence>
<dbReference type="InterPro" id="IPR012318">
    <property type="entry name" value="HTH_CRP"/>
</dbReference>
<evidence type="ECO:0000259" key="5">
    <source>
        <dbReference type="PROSITE" id="PS51063"/>
    </source>
</evidence>
<dbReference type="RefSeq" id="WP_079468352.1">
    <property type="nucleotide sequence ID" value="NZ_FUZZ01000001.1"/>
</dbReference>
<dbReference type="InterPro" id="IPR000595">
    <property type="entry name" value="cNMP-bd_dom"/>
</dbReference>
<organism evidence="6 7">
    <name type="scientific">Chitinophaga ginsengisegetis</name>
    <dbReference type="NCBI Taxonomy" id="393003"/>
    <lineage>
        <taxon>Bacteria</taxon>
        <taxon>Pseudomonadati</taxon>
        <taxon>Bacteroidota</taxon>
        <taxon>Chitinophagia</taxon>
        <taxon>Chitinophagales</taxon>
        <taxon>Chitinophagaceae</taxon>
        <taxon>Chitinophaga</taxon>
    </lineage>
</organism>
<sequence length="210" mass="24900">MQEQYPIRKLFPGLEEGLYEEMMKHGDIREIPAGTVMLRKGQSIRSTMLILQGIVKLYQEDEEGNEFFMYDIEPGEACAVSMVCTYRQENSQVVAKALTDVTVLTIPLQYMDEWLGKYKSWHYFVIRTWRARYEELLNTINEIAFKNMDERLEFYIKGQVKKMGRQIKLTHQEIATDLNSSREVISRLMKKMEKNGWVIIHRNSFEWIKP</sequence>
<accession>A0A1T5NCQ4</accession>
<keyword evidence="7" id="KW-1185">Reference proteome</keyword>
<keyword evidence="1" id="KW-0805">Transcription regulation</keyword>
<dbReference type="InterPro" id="IPR050397">
    <property type="entry name" value="Env_Response_Regulators"/>
</dbReference>
<dbReference type="GO" id="GO:0003700">
    <property type="term" value="F:DNA-binding transcription factor activity"/>
    <property type="evidence" value="ECO:0007669"/>
    <property type="project" value="TreeGrafter"/>
</dbReference>
<dbReference type="SMART" id="SM00419">
    <property type="entry name" value="HTH_CRP"/>
    <property type="match status" value="1"/>
</dbReference>
<dbReference type="InterPro" id="IPR014710">
    <property type="entry name" value="RmlC-like_jellyroll"/>
</dbReference>
<dbReference type="InterPro" id="IPR018490">
    <property type="entry name" value="cNMP-bd_dom_sf"/>
</dbReference>
<dbReference type="Gene3D" id="1.10.10.10">
    <property type="entry name" value="Winged helix-like DNA-binding domain superfamily/Winged helix DNA-binding domain"/>
    <property type="match status" value="1"/>
</dbReference>
<gene>
    <name evidence="6" type="ORF">SAMN05660461_1059</name>
</gene>
<keyword evidence="2" id="KW-0238">DNA-binding</keyword>
<reference evidence="7" key="1">
    <citation type="submission" date="2017-02" db="EMBL/GenBank/DDBJ databases">
        <authorList>
            <person name="Varghese N."/>
            <person name="Submissions S."/>
        </authorList>
    </citation>
    <scope>NUCLEOTIDE SEQUENCE [LARGE SCALE GENOMIC DNA]</scope>
    <source>
        <strain evidence="7">DSM 18108</strain>
    </source>
</reference>
<dbReference type="GO" id="GO:0005829">
    <property type="term" value="C:cytosol"/>
    <property type="evidence" value="ECO:0007669"/>
    <property type="project" value="TreeGrafter"/>
</dbReference>
<dbReference type="Pfam" id="PF00027">
    <property type="entry name" value="cNMP_binding"/>
    <property type="match status" value="1"/>
</dbReference>
<feature type="domain" description="HTH crp-type" evidence="5">
    <location>
        <begin position="146"/>
        <end position="210"/>
    </location>
</feature>
<protein>
    <submittedName>
        <fullName evidence="6">CRP/FNR family transcriptional regulator, anaerobic regulatory protein</fullName>
    </submittedName>
</protein>
<dbReference type="PANTHER" id="PTHR24567:SF26">
    <property type="entry name" value="REGULATORY PROTEIN YEIL"/>
    <property type="match status" value="1"/>
</dbReference>
<dbReference type="AlphaFoldDB" id="A0A1T5NCQ4"/>
<name>A0A1T5NCQ4_9BACT</name>
<dbReference type="PRINTS" id="PR00034">
    <property type="entry name" value="HTHCRP"/>
</dbReference>
<dbReference type="SUPFAM" id="SSF46785">
    <property type="entry name" value="Winged helix' DNA-binding domain"/>
    <property type="match status" value="1"/>
</dbReference>
<dbReference type="SUPFAM" id="SSF51206">
    <property type="entry name" value="cAMP-binding domain-like"/>
    <property type="match status" value="1"/>
</dbReference>
<dbReference type="PROSITE" id="PS51063">
    <property type="entry name" value="HTH_CRP_2"/>
    <property type="match status" value="1"/>
</dbReference>
<evidence type="ECO:0000313" key="7">
    <source>
        <dbReference type="Proteomes" id="UP000190166"/>
    </source>
</evidence>
<dbReference type="InterPro" id="IPR036388">
    <property type="entry name" value="WH-like_DNA-bd_sf"/>
</dbReference>
<dbReference type="GO" id="GO:0003677">
    <property type="term" value="F:DNA binding"/>
    <property type="evidence" value="ECO:0007669"/>
    <property type="project" value="UniProtKB-KW"/>
</dbReference>
<evidence type="ECO:0000256" key="1">
    <source>
        <dbReference type="ARBA" id="ARBA00023015"/>
    </source>
</evidence>
<dbReference type="Proteomes" id="UP000190166">
    <property type="component" value="Unassembled WGS sequence"/>
</dbReference>
<dbReference type="PROSITE" id="PS50042">
    <property type="entry name" value="CNMP_BINDING_3"/>
    <property type="match status" value="1"/>
</dbReference>
<proteinExistence type="predicted"/>
<feature type="domain" description="Cyclic nucleotide-binding" evidence="4">
    <location>
        <begin position="10"/>
        <end position="106"/>
    </location>
</feature>
<dbReference type="STRING" id="393003.SAMN05660461_1059"/>